<evidence type="ECO:0000256" key="1">
    <source>
        <dbReference type="ARBA" id="ARBA00022490"/>
    </source>
</evidence>
<dbReference type="SUPFAM" id="SSF52317">
    <property type="entry name" value="Class I glutamine amidotransferase-like"/>
    <property type="match status" value="1"/>
</dbReference>
<comment type="catalytic activity">
    <reaction evidence="8">
        <text>L-glutamine + H2O = L-glutamate + NH4(+)</text>
        <dbReference type="Rhea" id="RHEA:15889"/>
        <dbReference type="ChEBI" id="CHEBI:15377"/>
        <dbReference type="ChEBI" id="CHEBI:28938"/>
        <dbReference type="ChEBI" id="CHEBI:29985"/>
        <dbReference type="ChEBI" id="CHEBI:58359"/>
        <dbReference type="EC" id="3.5.1.2"/>
    </reaction>
</comment>
<evidence type="ECO:0000313" key="9">
    <source>
        <dbReference type="EMBL" id="ABU59328.1"/>
    </source>
</evidence>
<dbReference type="InterPro" id="IPR029062">
    <property type="entry name" value="Class_I_gatase-like"/>
</dbReference>
<dbReference type="Gene3D" id="3.40.50.880">
    <property type="match status" value="1"/>
</dbReference>
<organism evidence="9 10">
    <name type="scientific">Roseiflexus castenholzii (strain DSM 13941 / HLO8)</name>
    <dbReference type="NCBI Taxonomy" id="383372"/>
    <lineage>
        <taxon>Bacteria</taxon>
        <taxon>Bacillati</taxon>
        <taxon>Chloroflexota</taxon>
        <taxon>Chloroflexia</taxon>
        <taxon>Chloroflexales</taxon>
        <taxon>Roseiflexineae</taxon>
        <taxon>Roseiflexaceae</taxon>
        <taxon>Roseiflexus</taxon>
    </lineage>
</organism>
<evidence type="ECO:0000256" key="4">
    <source>
        <dbReference type="ARBA" id="ARBA00022755"/>
    </source>
</evidence>
<dbReference type="Proteomes" id="UP000000263">
    <property type="component" value="Chromosome"/>
</dbReference>
<evidence type="ECO:0000256" key="3">
    <source>
        <dbReference type="ARBA" id="ARBA00022741"/>
    </source>
</evidence>
<dbReference type="GO" id="GO:0006189">
    <property type="term" value="P:'de novo' IMP biosynthetic process"/>
    <property type="evidence" value="ECO:0007669"/>
    <property type="project" value="UniProtKB-UniRule"/>
</dbReference>
<protein>
    <recommendedName>
        <fullName evidence="8">Phosphoribosylformylglycinamidine synthase subunit PurQ</fullName>
        <shortName evidence="8">FGAM synthase</shortName>
        <ecNumber evidence="8">6.3.5.3</ecNumber>
    </recommendedName>
    <alternativeName>
        <fullName evidence="8">Formylglycinamide ribonucleotide amidotransferase subunit I</fullName>
        <shortName evidence="8">FGAR amidotransferase I</shortName>
        <shortName evidence="8">FGAR-AT I</shortName>
    </alternativeName>
    <alternativeName>
        <fullName evidence="8">Glutaminase PurQ</fullName>
        <ecNumber evidence="8">3.5.1.2</ecNumber>
    </alternativeName>
    <alternativeName>
        <fullName evidence="8">Phosphoribosylformylglycinamidine synthase subunit I</fullName>
    </alternativeName>
</protein>
<dbReference type="GO" id="GO:0005737">
    <property type="term" value="C:cytoplasm"/>
    <property type="evidence" value="ECO:0007669"/>
    <property type="project" value="UniProtKB-SubCell"/>
</dbReference>
<keyword evidence="10" id="KW-1185">Reference proteome</keyword>
<evidence type="ECO:0000256" key="6">
    <source>
        <dbReference type="ARBA" id="ARBA00022840"/>
    </source>
</evidence>
<dbReference type="PROSITE" id="PS51273">
    <property type="entry name" value="GATASE_TYPE_1"/>
    <property type="match status" value="1"/>
</dbReference>
<dbReference type="UniPathway" id="UPA00074">
    <property type="reaction ID" value="UER00128"/>
</dbReference>
<dbReference type="InterPro" id="IPR010075">
    <property type="entry name" value="PRibForGlyAmidine_synth_PurQ"/>
</dbReference>
<dbReference type="AlphaFoldDB" id="A7NP32"/>
<evidence type="ECO:0000256" key="2">
    <source>
        <dbReference type="ARBA" id="ARBA00022598"/>
    </source>
</evidence>
<dbReference type="PANTHER" id="PTHR10099">
    <property type="entry name" value="PHOSPHORIBOSYLFORMYLGLYCINAMIDINE SYNTHASE"/>
    <property type="match status" value="1"/>
</dbReference>
<dbReference type="EMBL" id="CP000804">
    <property type="protein sequence ID" value="ABU59328.1"/>
    <property type="molecule type" value="Genomic_DNA"/>
</dbReference>
<reference evidence="9 10" key="1">
    <citation type="submission" date="2007-08" db="EMBL/GenBank/DDBJ databases">
        <title>Complete sequence of Roseiflexus castenholzii DSM 13941.</title>
        <authorList>
            <consortium name="US DOE Joint Genome Institute"/>
            <person name="Copeland A."/>
            <person name="Lucas S."/>
            <person name="Lapidus A."/>
            <person name="Barry K."/>
            <person name="Glavina del Rio T."/>
            <person name="Dalin E."/>
            <person name="Tice H."/>
            <person name="Pitluck S."/>
            <person name="Thompson L.S."/>
            <person name="Brettin T."/>
            <person name="Bruce D."/>
            <person name="Detter J.C."/>
            <person name="Han C."/>
            <person name="Tapia R."/>
            <person name="Schmutz J."/>
            <person name="Larimer F."/>
            <person name="Land M."/>
            <person name="Hauser L."/>
            <person name="Kyrpides N."/>
            <person name="Mikhailova N."/>
            <person name="Bryant D.A."/>
            <person name="Hanada S."/>
            <person name="Tsukatani Y."/>
            <person name="Richardson P."/>
        </authorList>
    </citation>
    <scope>NUCLEOTIDE SEQUENCE [LARGE SCALE GENOMIC DNA]</scope>
    <source>
        <strain evidence="10">DSM 13941 / HLO8</strain>
    </source>
</reference>
<dbReference type="Pfam" id="PF13507">
    <property type="entry name" value="GATase_5"/>
    <property type="match status" value="1"/>
</dbReference>
<dbReference type="HOGENOM" id="CLU_001031_3_0_0"/>
<comment type="subunit">
    <text evidence="8">Part of the FGAM synthase complex composed of 1 PurL, 1 PurQ and 2 PurS subunits.</text>
</comment>
<name>A7NP32_ROSCS</name>
<comment type="subcellular location">
    <subcellularLocation>
        <location evidence="8">Cytoplasm</location>
    </subcellularLocation>
</comment>
<dbReference type="GO" id="GO:0004642">
    <property type="term" value="F:phosphoribosylformylglycinamidine synthase activity"/>
    <property type="evidence" value="ECO:0007669"/>
    <property type="project" value="UniProtKB-UniRule"/>
</dbReference>
<dbReference type="NCBIfam" id="TIGR01737">
    <property type="entry name" value="FGAM_synth_I"/>
    <property type="match status" value="1"/>
</dbReference>
<keyword evidence="7 8" id="KW-0315">Glutamine amidotransferase</keyword>
<proteinExistence type="inferred from homology"/>
<keyword evidence="2 8" id="KW-0436">Ligase</keyword>
<evidence type="ECO:0000256" key="8">
    <source>
        <dbReference type="HAMAP-Rule" id="MF_00421"/>
    </source>
</evidence>
<keyword evidence="1 8" id="KW-0963">Cytoplasm</keyword>
<evidence type="ECO:0000313" key="10">
    <source>
        <dbReference type="Proteomes" id="UP000000263"/>
    </source>
</evidence>
<comment type="catalytic activity">
    <reaction evidence="8">
        <text>N(2)-formyl-N(1)-(5-phospho-beta-D-ribosyl)glycinamide + L-glutamine + ATP + H2O = 2-formamido-N(1)-(5-O-phospho-beta-D-ribosyl)acetamidine + L-glutamate + ADP + phosphate + H(+)</text>
        <dbReference type="Rhea" id="RHEA:17129"/>
        <dbReference type="ChEBI" id="CHEBI:15377"/>
        <dbReference type="ChEBI" id="CHEBI:15378"/>
        <dbReference type="ChEBI" id="CHEBI:29985"/>
        <dbReference type="ChEBI" id="CHEBI:30616"/>
        <dbReference type="ChEBI" id="CHEBI:43474"/>
        <dbReference type="ChEBI" id="CHEBI:58359"/>
        <dbReference type="ChEBI" id="CHEBI:147286"/>
        <dbReference type="ChEBI" id="CHEBI:147287"/>
        <dbReference type="ChEBI" id="CHEBI:456216"/>
        <dbReference type="EC" id="6.3.5.3"/>
    </reaction>
</comment>
<dbReference type="PANTHER" id="PTHR10099:SF1">
    <property type="entry name" value="PHOSPHORIBOSYLFORMYLGLYCINAMIDINE SYNTHASE"/>
    <property type="match status" value="1"/>
</dbReference>
<dbReference type="PIRSF" id="PIRSF001586">
    <property type="entry name" value="FGAM_synth_I"/>
    <property type="match status" value="1"/>
</dbReference>
<evidence type="ECO:0000256" key="7">
    <source>
        <dbReference type="ARBA" id="ARBA00022962"/>
    </source>
</evidence>
<sequence>MGKTPRVLILRAAGINRNSDAALAIELAGGRPEMVHINRLIAGERRLMDYAMLVVPGGFSYGDHLGAGKLLAIDLIHCLGDQITRFVADGRPVIGICNGFQALVKAGILPGIQLDGSSDTPQSVTLTDNASGRFECRWVRLAADPTSVCVFTRGIERPLEVPVAHGEGRFVARNDATLAALRAAGLVALRYIAANGGPPSYPENPNGSEDHIAGICNPGGNVLGLMPHPENAALPHQHPRWTREPLRNEGDGLALFRNAIRYAQGM</sequence>
<evidence type="ECO:0000256" key="5">
    <source>
        <dbReference type="ARBA" id="ARBA00022801"/>
    </source>
</evidence>
<keyword evidence="5 8" id="KW-0378">Hydrolase</keyword>
<comment type="pathway">
    <text evidence="8">Purine metabolism; IMP biosynthesis via de novo pathway; 5-amino-1-(5-phospho-D-ribosyl)imidazole from N(2)-formyl-N(1)-(5-phospho-D-ribosyl)glycinamide: step 1/2.</text>
</comment>
<dbReference type="OrthoDB" id="9804441at2"/>
<dbReference type="EC" id="6.3.5.3" evidence="8"/>
<dbReference type="KEGG" id="rca:Rcas_3277"/>
<keyword evidence="4 8" id="KW-0658">Purine biosynthesis</keyword>
<gene>
    <name evidence="8" type="primary">purQ</name>
    <name evidence="9" type="ordered locus">Rcas_3277</name>
</gene>
<feature type="active site" evidence="8">
    <location>
        <position position="230"/>
    </location>
</feature>
<comment type="function">
    <text evidence="8">Part of the phosphoribosylformylglycinamidine synthase complex involved in the purines biosynthetic pathway. Catalyzes the ATP-dependent conversion of formylglycinamide ribonucleotide (FGAR) and glutamine to yield formylglycinamidine ribonucleotide (FGAM) and glutamate. The FGAM synthase complex is composed of three subunits. PurQ produces an ammonia molecule by converting glutamine to glutamate. PurL transfers the ammonia molecule to FGAR to form FGAM in an ATP-dependent manner. PurS interacts with PurQ and PurL and is thought to assist in the transfer of the ammonia molecule from PurQ to PurL.</text>
</comment>
<dbReference type="GO" id="GO:0004359">
    <property type="term" value="F:glutaminase activity"/>
    <property type="evidence" value="ECO:0007669"/>
    <property type="project" value="UniProtKB-EC"/>
</dbReference>
<feature type="active site" evidence="8">
    <location>
        <position position="228"/>
    </location>
</feature>
<dbReference type="GO" id="GO:0005524">
    <property type="term" value="F:ATP binding"/>
    <property type="evidence" value="ECO:0007669"/>
    <property type="project" value="UniProtKB-KW"/>
</dbReference>
<dbReference type="eggNOG" id="COG0047">
    <property type="taxonomic scope" value="Bacteria"/>
</dbReference>
<dbReference type="EC" id="3.5.1.2" evidence="8"/>
<dbReference type="HAMAP" id="MF_00421">
    <property type="entry name" value="PurQ"/>
    <property type="match status" value="1"/>
</dbReference>
<dbReference type="SMART" id="SM01211">
    <property type="entry name" value="GATase_5"/>
    <property type="match status" value="1"/>
</dbReference>
<dbReference type="STRING" id="383372.Rcas_3277"/>
<keyword evidence="6 8" id="KW-0067">ATP-binding</keyword>
<dbReference type="RefSeq" id="WP_012121752.1">
    <property type="nucleotide sequence ID" value="NC_009767.1"/>
</dbReference>
<feature type="active site" description="Nucleophile" evidence="8">
    <location>
        <position position="97"/>
    </location>
</feature>
<keyword evidence="3 8" id="KW-0547">Nucleotide-binding</keyword>
<accession>A7NP32</accession>